<evidence type="ECO:0000256" key="3">
    <source>
        <dbReference type="ARBA" id="ARBA00023143"/>
    </source>
</evidence>
<keyword evidence="8" id="KW-1185">Reference proteome</keyword>
<dbReference type="EMBL" id="JAESVP010000004">
    <property type="protein sequence ID" value="MBL4928385.1"/>
    <property type="molecule type" value="Genomic_DNA"/>
</dbReference>
<evidence type="ECO:0000259" key="5">
    <source>
        <dbReference type="Pfam" id="PF00460"/>
    </source>
</evidence>
<name>A0A8J7STC2_9RHOB</name>
<dbReference type="PANTHER" id="PTHR30435">
    <property type="entry name" value="FLAGELLAR PROTEIN"/>
    <property type="match status" value="1"/>
</dbReference>
<dbReference type="Pfam" id="PF06429">
    <property type="entry name" value="Flg_bbr_C"/>
    <property type="match status" value="1"/>
</dbReference>
<accession>A0A8J7STC2</accession>
<dbReference type="NCBIfam" id="TIGR03506">
    <property type="entry name" value="FlgEFG_subfam"/>
    <property type="match status" value="1"/>
</dbReference>
<dbReference type="GO" id="GO:0009425">
    <property type="term" value="C:bacterial-type flagellum basal body"/>
    <property type="evidence" value="ECO:0007669"/>
    <property type="project" value="UniProtKB-SubCell"/>
</dbReference>
<evidence type="ECO:0000256" key="2">
    <source>
        <dbReference type="ARBA" id="ARBA00009677"/>
    </source>
</evidence>
<keyword evidence="3 4" id="KW-0975">Bacterial flagellum</keyword>
<gene>
    <name evidence="7" type="ORF">JI744_09735</name>
</gene>
<comment type="caution">
    <text evidence="7">The sequence shown here is derived from an EMBL/GenBank/DDBJ whole genome shotgun (WGS) entry which is preliminary data.</text>
</comment>
<comment type="subcellular location">
    <subcellularLocation>
        <location evidence="1 4">Bacterial flagellum basal body</location>
    </subcellularLocation>
</comment>
<feature type="domain" description="Flagellar basal body rod protein N-terminal" evidence="5">
    <location>
        <begin position="7"/>
        <end position="37"/>
    </location>
</feature>
<reference evidence="7" key="1">
    <citation type="submission" date="2021-01" db="EMBL/GenBank/DDBJ databases">
        <title>Genome seq and assembly of Tabrizicola sp. KVB23.</title>
        <authorList>
            <person name="Chhetri G."/>
        </authorList>
    </citation>
    <scope>NUCLEOTIDE SEQUENCE</scope>
    <source>
        <strain evidence="7">KVB23</strain>
    </source>
</reference>
<dbReference type="PANTHER" id="PTHR30435:SF1">
    <property type="entry name" value="FLAGELLAR HOOK PROTEIN FLGE"/>
    <property type="match status" value="1"/>
</dbReference>
<keyword evidence="7" id="KW-0282">Flagellum</keyword>
<proteinExistence type="inferred from homology"/>
<dbReference type="Pfam" id="PF00460">
    <property type="entry name" value="Flg_bb_rod"/>
    <property type="match status" value="1"/>
</dbReference>
<dbReference type="GO" id="GO:0071978">
    <property type="term" value="P:bacterial-type flagellum-dependent swarming motility"/>
    <property type="evidence" value="ECO:0007669"/>
    <property type="project" value="TreeGrafter"/>
</dbReference>
<protein>
    <recommendedName>
        <fullName evidence="4">Flagellar hook protein FlgE</fullName>
    </recommendedName>
</protein>
<dbReference type="InterPro" id="IPR020013">
    <property type="entry name" value="Flagellar_FlgE/F/G"/>
</dbReference>
<sequence>MTISSSLQAGVAGLNANANKLAGIADNIANSSTYGYKRAETDFFSFVVQGAGSSSYTAGGVRTSSVRMIDDQGPLIGSDNSTDLAVDGRGFIAVTDISAMPAGSNFPISLMTTGSFRQDEDGILRTSMGQVLMGWPANADGTMGTFPRDSFSGLVPVQINENQAVANPTTKVGFGVNLPFSSTKAGASGTVEAMSVEYFGNLGNSETLDVTYTPTVAASGASNTWTMTITDSASGGAVVGEYQLTFSNAQTGGGTLASVTTISGAAYDGATGSIPITVGGGTIALDIGKLGVTGGISQLDGNFSPVNVTKNGSPVATIASLELDDKGNLLAVYNQGFTRTLFQIPVVSVPNPNGLVSTSSQTYKVSPDSGAISLWDAGTGPVGKVVGYSREESTTDVAAELTQLIQTQRAYSSNAKVIQTVDEMLQETANLKR</sequence>
<keyword evidence="7" id="KW-0966">Cell projection</keyword>
<dbReference type="AlphaFoldDB" id="A0A8J7STC2"/>
<comment type="function">
    <text evidence="4">A flexible structure which links the flagellar filament to the drive apparatus in the basal body.</text>
</comment>
<comment type="similarity">
    <text evidence="2 4">Belongs to the flagella basal body rod proteins family.</text>
</comment>
<dbReference type="InterPro" id="IPR037925">
    <property type="entry name" value="FlgE/F/G-like"/>
</dbReference>
<dbReference type="InterPro" id="IPR010930">
    <property type="entry name" value="Flg_bb/hook_C_dom"/>
</dbReference>
<evidence type="ECO:0000256" key="1">
    <source>
        <dbReference type="ARBA" id="ARBA00004117"/>
    </source>
</evidence>
<dbReference type="Proteomes" id="UP000619033">
    <property type="component" value="Unassembled WGS sequence"/>
</dbReference>
<keyword evidence="7" id="KW-0969">Cilium</keyword>
<evidence type="ECO:0000313" key="8">
    <source>
        <dbReference type="Proteomes" id="UP000619033"/>
    </source>
</evidence>
<dbReference type="SUPFAM" id="SSF117143">
    <property type="entry name" value="Flagellar hook protein flgE"/>
    <property type="match status" value="1"/>
</dbReference>
<organism evidence="7 8">
    <name type="scientific">Fuscibacter oryzae</name>
    <dbReference type="NCBI Taxonomy" id="2803939"/>
    <lineage>
        <taxon>Bacteria</taxon>
        <taxon>Pseudomonadati</taxon>
        <taxon>Pseudomonadota</taxon>
        <taxon>Alphaproteobacteria</taxon>
        <taxon>Rhodobacterales</taxon>
        <taxon>Paracoccaceae</taxon>
        <taxon>Fuscibacter</taxon>
    </lineage>
</organism>
<dbReference type="RefSeq" id="WP_202660097.1">
    <property type="nucleotide sequence ID" value="NZ_JAESVP010000004.1"/>
</dbReference>
<evidence type="ECO:0000313" key="7">
    <source>
        <dbReference type="EMBL" id="MBL4928385.1"/>
    </source>
</evidence>
<evidence type="ECO:0000259" key="6">
    <source>
        <dbReference type="Pfam" id="PF06429"/>
    </source>
</evidence>
<dbReference type="GO" id="GO:0005829">
    <property type="term" value="C:cytosol"/>
    <property type="evidence" value="ECO:0007669"/>
    <property type="project" value="TreeGrafter"/>
</dbReference>
<evidence type="ECO:0000256" key="4">
    <source>
        <dbReference type="RuleBase" id="RU362116"/>
    </source>
</evidence>
<dbReference type="GO" id="GO:0009424">
    <property type="term" value="C:bacterial-type flagellum hook"/>
    <property type="evidence" value="ECO:0007669"/>
    <property type="project" value="TreeGrafter"/>
</dbReference>
<feature type="domain" description="Flagellar basal-body/hook protein C-terminal" evidence="6">
    <location>
        <begin position="391"/>
        <end position="431"/>
    </location>
</feature>
<dbReference type="InterPro" id="IPR001444">
    <property type="entry name" value="Flag_bb_rod_N"/>
</dbReference>